<organism evidence="1">
    <name type="scientific">Caldithrix abyssi</name>
    <dbReference type="NCBI Taxonomy" id="187145"/>
    <lineage>
        <taxon>Bacteria</taxon>
        <taxon>Pseudomonadati</taxon>
        <taxon>Calditrichota</taxon>
        <taxon>Calditrichia</taxon>
        <taxon>Calditrichales</taxon>
        <taxon>Calditrichaceae</taxon>
        <taxon>Caldithrix</taxon>
    </lineage>
</organism>
<proteinExistence type="predicted"/>
<comment type="caution">
    <text evidence="1">The sequence shown here is derived from an EMBL/GenBank/DDBJ whole genome shotgun (WGS) entry which is preliminary data.</text>
</comment>
<gene>
    <name evidence="1" type="ORF">ENK44_02610</name>
</gene>
<dbReference type="EMBL" id="DRQG01000023">
    <property type="protein sequence ID" value="HGY54572.1"/>
    <property type="molecule type" value="Genomic_DNA"/>
</dbReference>
<reference evidence="1" key="1">
    <citation type="journal article" date="2020" name="mSystems">
        <title>Genome- and Community-Level Interaction Insights into Carbon Utilization and Element Cycling Functions of Hydrothermarchaeota in Hydrothermal Sediment.</title>
        <authorList>
            <person name="Zhou Z."/>
            <person name="Liu Y."/>
            <person name="Xu W."/>
            <person name="Pan J."/>
            <person name="Luo Z.H."/>
            <person name="Li M."/>
        </authorList>
    </citation>
    <scope>NUCLEOTIDE SEQUENCE [LARGE SCALE GENOMIC DNA]</scope>
    <source>
        <strain evidence="1">HyVt-577</strain>
    </source>
</reference>
<dbReference type="SUPFAM" id="SSF52540">
    <property type="entry name" value="P-loop containing nucleoside triphosphate hydrolases"/>
    <property type="match status" value="1"/>
</dbReference>
<protein>
    <recommendedName>
        <fullName evidence="2">KaiC-like domain-containing protein</fullName>
    </recommendedName>
</protein>
<evidence type="ECO:0000313" key="1">
    <source>
        <dbReference type="EMBL" id="HGY54572.1"/>
    </source>
</evidence>
<dbReference type="Gene3D" id="3.40.50.300">
    <property type="entry name" value="P-loop containing nucleotide triphosphate hydrolases"/>
    <property type="match status" value="1"/>
</dbReference>
<dbReference type="AlphaFoldDB" id="A0A7V4WUN1"/>
<sequence length="250" mass="28188">MKMAGKYFKSDLTWLDKLMPQGISIPSSNLISGPAGAGKPLVGAMFSDAWLKKGGTLIHLLINFKQDYAENLLKHFSPGLTGYEERIVFIEFDPQMDSVEKTGENTIKANLLKPEHFDAALRIALRLLPQTELGALMYGSALNMLLFSATYGQVMHQKILQLLRSEQNSLFTISNNVTEEQTEEWENAADNVFYTHGTGIMHLAFKIVKMKETSFSNEEVEVPLSEDELYSIRTEAEQARMNLIPIIRRI</sequence>
<dbReference type="InterPro" id="IPR027417">
    <property type="entry name" value="P-loop_NTPase"/>
</dbReference>
<dbReference type="Proteomes" id="UP000885779">
    <property type="component" value="Unassembled WGS sequence"/>
</dbReference>
<evidence type="ECO:0008006" key="2">
    <source>
        <dbReference type="Google" id="ProtNLM"/>
    </source>
</evidence>
<accession>A0A7V4WUN1</accession>
<name>A0A7V4WUN1_CALAY</name>